<dbReference type="InterPro" id="IPR041078">
    <property type="entry name" value="Plavaka"/>
</dbReference>
<feature type="compositionally biased region" description="Acidic residues" evidence="1">
    <location>
        <begin position="24"/>
        <end position="44"/>
    </location>
</feature>
<gene>
    <name evidence="2" type="ORF">GLOIN_2v1848988</name>
</gene>
<comment type="caution">
    <text evidence="2">The sequence shown here is derived from an EMBL/GenBank/DDBJ whole genome shotgun (WGS) entry which is preliminary data.</text>
</comment>
<dbReference type="Proteomes" id="UP000018888">
    <property type="component" value="Unassembled WGS sequence"/>
</dbReference>
<reference evidence="2 3" key="1">
    <citation type="journal article" date="2013" name="Proc. Natl. Acad. Sci. U.S.A.">
        <title>Genome of an arbuscular mycorrhizal fungus provides insight into the oldest plant symbiosis.</title>
        <authorList>
            <person name="Tisserant E."/>
            <person name="Malbreil M."/>
            <person name="Kuo A."/>
            <person name="Kohler A."/>
            <person name="Symeonidi A."/>
            <person name="Balestrini R."/>
            <person name="Charron P."/>
            <person name="Duensing N."/>
            <person name="Frei Dit Frey N."/>
            <person name="Gianinazzi-Pearson V."/>
            <person name="Gilbert L.B."/>
            <person name="Handa Y."/>
            <person name="Herr J.R."/>
            <person name="Hijri M."/>
            <person name="Koul R."/>
            <person name="Kawaguchi M."/>
            <person name="Krajinski F."/>
            <person name="Lammers P.J."/>
            <person name="Masclaux F.G."/>
            <person name="Murat C."/>
            <person name="Morin E."/>
            <person name="Ndikumana S."/>
            <person name="Pagni M."/>
            <person name="Petitpierre D."/>
            <person name="Requena N."/>
            <person name="Rosikiewicz P."/>
            <person name="Riley R."/>
            <person name="Saito K."/>
            <person name="San Clemente H."/>
            <person name="Shapiro H."/>
            <person name="van Tuinen D."/>
            <person name="Becard G."/>
            <person name="Bonfante P."/>
            <person name="Paszkowski U."/>
            <person name="Shachar-Hill Y.Y."/>
            <person name="Tuskan G.A."/>
            <person name="Young P.W."/>
            <person name="Sanders I.R."/>
            <person name="Henrissat B."/>
            <person name="Rensing S.A."/>
            <person name="Grigoriev I.V."/>
            <person name="Corradi N."/>
            <person name="Roux C."/>
            <person name="Martin F."/>
        </authorList>
    </citation>
    <scope>NUCLEOTIDE SEQUENCE [LARGE SCALE GENOMIC DNA]</scope>
    <source>
        <strain evidence="2 3">DAOM 197198</strain>
    </source>
</reference>
<organism evidence="2 3">
    <name type="scientific">Rhizophagus irregularis (strain DAOM 181602 / DAOM 197198 / MUCL 43194)</name>
    <name type="common">Arbuscular mycorrhizal fungus</name>
    <name type="synonym">Glomus intraradices</name>
    <dbReference type="NCBI Taxonomy" id="747089"/>
    <lineage>
        <taxon>Eukaryota</taxon>
        <taxon>Fungi</taxon>
        <taxon>Fungi incertae sedis</taxon>
        <taxon>Mucoromycota</taxon>
        <taxon>Glomeromycotina</taxon>
        <taxon>Glomeromycetes</taxon>
        <taxon>Glomerales</taxon>
        <taxon>Glomeraceae</taxon>
        <taxon>Rhizophagus</taxon>
    </lineage>
</organism>
<dbReference type="AlphaFoldDB" id="A0A2P4NXZ4"/>
<sequence length="817" mass="94928">MDDLIDDDDAEEEINNSNGKMDDSNEEMDDSNEEMYDDSNEEMDDSNKEIDDSNEEMNDSDDFSDEMEGLNDLNDDDSDTEIDSVDSEDFHGAKFEDAVNETLDDSVLQWPNETYREFAKICVDYDLSNQAVDSFINFFNKNANLNKSPLPNNSREMHKFMNSIVSPNLDFKKKHIIDFEGISYNLHYRPIIKTIKALLQKPDITNNFILKFEEKRQANTNSRIFSEQYNCNWWQQTESQLKIGSRVLSIILYSDATLCDSLGNIPSWQRNKKNAKVLLGYMPILQSKNQATRNSDNFQKLICKVIKRCWSILLRPIMKLDELELNIKNVQITFTPRISVFLADMLEANAITCTYKSANCKMPCPSCIVHIEDLNNMKISKGNITLRTPNSMASVIQNKKAKENLNVYEAVLPDRMHHLDLGLFKYMLEYTQDLLIEQCGNYAIEEFNNRLAAIPKFTGLKIFNNGITSVQTADEYRMIIKVIISIVDGLFDDNDSRIIERRSKNKNPYISSTRLTSVYFFFVHMYIMSRNEEFSEEDLIKFEDLITIWSCEFVEIFSRFSPSELKLPKLHSWSFTTETFETLHKYYVKIPYRKSNKKEVMNQILNKVRQKALIESTTKSVKQKVGQLSSKLYDIRFSAFENHLEIFQQLEILNPLQLEGMENLLDSLNKLKDDILLDKVDSFIRLYKSATIKSADIIHADPSYNKVPWFSDVAIVMDTTNATNYTTDQGMCFGKVLLLGEIFSKSSHNTAKFIFAMVKWYDYCEQDDNEDSEIYGCPRLTLLKEYDVVPLESIEQAVHIIPRFHKTNQFLMNRNIF</sequence>
<dbReference type="EMBL" id="AUPC02000586">
    <property type="protein sequence ID" value="POG57993.1"/>
    <property type="molecule type" value="Genomic_DNA"/>
</dbReference>
<reference evidence="2 3" key="2">
    <citation type="journal article" date="2018" name="New Phytol.">
        <title>High intraspecific genome diversity in the model arbuscular mycorrhizal symbiont Rhizophagus irregularis.</title>
        <authorList>
            <person name="Chen E.C.H."/>
            <person name="Morin E."/>
            <person name="Beaudet D."/>
            <person name="Noel J."/>
            <person name="Yildirir G."/>
            <person name="Ndikumana S."/>
            <person name="Charron P."/>
            <person name="St-Onge C."/>
            <person name="Giorgi J."/>
            <person name="Kruger M."/>
            <person name="Marton T."/>
            <person name="Ropars J."/>
            <person name="Grigoriev I.V."/>
            <person name="Hainaut M."/>
            <person name="Henrissat B."/>
            <person name="Roux C."/>
            <person name="Martin F."/>
            <person name="Corradi N."/>
        </authorList>
    </citation>
    <scope>NUCLEOTIDE SEQUENCE [LARGE SCALE GENOMIC DNA]</scope>
    <source>
        <strain evidence="2 3">DAOM 197198</strain>
    </source>
</reference>
<keyword evidence="3" id="KW-1185">Reference proteome</keyword>
<evidence type="ECO:0000313" key="3">
    <source>
        <dbReference type="Proteomes" id="UP000018888"/>
    </source>
</evidence>
<evidence type="ECO:0008006" key="4">
    <source>
        <dbReference type="Google" id="ProtNLM"/>
    </source>
</evidence>
<protein>
    <recommendedName>
        <fullName evidence="4">Zn-finger domain-containing protein</fullName>
    </recommendedName>
</protein>
<name>A0A2P4NXZ4_RHIID</name>
<dbReference type="Pfam" id="PF18759">
    <property type="entry name" value="Plavaka"/>
    <property type="match status" value="1"/>
</dbReference>
<proteinExistence type="predicted"/>
<accession>A0A2P4NXZ4</accession>
<dbReference type="VEuPathDB" id="FungiDB:RhiirFUN_023380"/>
<evidence type="ECO:0000256" key="1">
    <source>
        <dbReference type="SAM" id="MobiDB-lite"/>
    </source>
</evidence>
<feature type="compositionally biased region" description="Acidic residues" evidence="1">
    <location>
        <begin position="1"/>
        <end position="14"/>
    </location>
</feature>
<feature type="region of interest" description="Disordered" evidence="1">
    <location>
        <begin position="1"/>
        <end position="91"/>
    </location>
</feature>
<evidence type="ECO:0000313" key="2">
    <source>
        <dbReference type="EMBL" id="POG57993.1"/>
    </source>
</evidence>
<feature type="compositionally biased region" description="Acidic residues" evidence="1">
    <location>
        <begin position="52"/>
        <end position="87"/>
    </location>
</feature>